<dbReference type="InterPro" id="IPR035919">
    <property type="entry name" value="EAL_sf"/>
</dbReference>
<dbReference type="PROSITE" id="PS50883">
    <property type="entry name" value="EAL"/>
    <property type="match status" value="1"/>
</dbReference>
<organism evidence="2 3">
    <name type="scientific">Natronospirillum operosum</name>
    <dbReference type="NCBI Taxonomy" id="2759953"/>
    <lineage>
        <taxon>Bacteria</taxon>
        <taxon>Pseudomonadati</taxon>
        <taxon>Pseudomonadota</taxon>
        <taxon>Gammaproteobacteria</taxon>
        <taxon>Oceanospirillales</taxon>
        <taxon>Natronospirillaceae</taxon>
        <taxon>Natronospirillum</taxon>
    </lineage>
</organism>
<dbReference type="EMBL" id="SRMF01000007">
    <property type="protein sequence ID" value="TGG91799.1"/>
    <property type="molecule type" value="Genomic_DNA"/>
</dbReference>
<evidence type="ECO:0000259" key="1">
    <source>
        <dbReference type="PROSITE" id="PS50883"/>
    </source>
</evidence>
<accession>A0A4Z0W845</accession>
<keyword evidence="3" id="KW-1185">Reference proteome</keyword>
<gene>
    <name evidence="2" type="ORF">E4656_14695</name>
</gene>
<dbReference type="SMART" id="SM00052">
    <property type="entry name" value="EAL"/>
    <property type="match status" value="1"/>
</dbReference>
<dbReference type="Pfam" id="PF00563">
    <property type="entry name" value="EAL"/>
    <property type="match status" value="1"/>
</dbReference>
<comment type="caution">
    <text evidence="2">The sequence shown here is derived from an EMBL/GenBank/DDBJ whole genome shotgun (WGS) entry which is preliminary data.</text>
</comment>
<proteinExistence type="predicted"/>
<dbReference type="InterPro" id="IPR001633">
    <property type="entry name" value="EAL_dom"/>
</dbReference>
<protein>
    <submittedName>
        <fullName evidence="2">EAL domain-containing protein</fullName>
    </submittedName>
</protein>
<dbReference type="InterPro" id="IPR050706">
    <property type="entry name" value="Cyclic-di-GMP_PDE-like"/>
</dbReference>
<evidence type="ECO:0000313" key="3">
    <source>
        <dbReference type="Proteomes" id="UP000297475"/>
    </source>
</evidence>
<name>A0A4Z0W845_9GAMM</name>
<dbReference type="GO" id="GO:0071111">
    <property type="term" value="F:cyclic-guanylate-specific phosphodiesterase activity"/>
    <property type="evidence" value="ECO:0007669"/>
    <property type="project" value="InterPro"/>
</dbReference>
<feature type="domain" description="EAL" evidence="1">
    <location>
        <begin position="1"/>
        <end position="231"/>
    </location>
</feature>
<dbReference type="Gene3D" id="3.20.20.450">
    <property type="entry name" value="EAL domain"/>
    <property type="match status" value="1"/>
</dbReference>
<sequence>MAFQPIWDHQLQRVFAYEALVRGPAGEGSGTVLSQVTPKSKYAFDQACRVTAIRFATELGLPHDCYLSINFLPNAIYDPETCIRATLEAARQFGFPHNRIMFEMTEHESMDDTSHFKAIIEAYQRLGFTTAIDDFGQGFSGLHLLSNFQPNIIKIDMGLVQGIATDRVRQAIVEGIVVMAERLGIELVAEGIEQVADLNMLLKLGIRYHQGYLLARPGFEMLPPLTADMLHRLS</sequence>
<dbReference type="AlphaFoldDB" id="A0A4Z0W845"/>
<dbReference type="Proteomes" id="UP000297475">
    <property type="component" value="Unassembled WGS sequence"/>
</dbReference>
<evidence type="ECO:0000313" key="2">
    <source>
        <dbReference type="EMBL" id="TGG91799.1"/>
    </source>
</evidence>
<reference evidence="2 3" key="1">
    <citation type="submission" date="2019-04" db="EMBL/GenBank/DDBJ databases">
        <title>Natronospirillum operosus gen. nov., sp. nov., a haloalkaliphilic satellite isolated from decaying biomass of laboratory culture of cyanobacterium Geitlerinema sp. and proposal of Natronospirillaceae fam. nov. and Saccharospirillaceae fam. nov.</title>
        <authorList>
            <person name="Kevbrin V."/>
            <person name="Boltyanskaya Y."/>
            <person name="Koziaeva V."/>
            <person name="Grouzdev D.S."/>
            <person name="Park M."/>
            <person name="Cho J."/>
        </authorList>
    </citation>
    <scope>NUCLEOTIDE SEQUENCE [LARGE SCALE GENOMIC DNA]</scope>
    <source>
        <strain evidence="2 3">G-116</strain>
    </source>
</reference>
<dbReference type="PANTHER" id="PTHR33121:SF15">
    <property type="entry name" value="BLUE LIGHT- AND TEMPERATURE-REGULATED ANTIREPRESSOR BLUF"/>
    <property type="match status" value="1"/>
</dbReference>
<dbReference type="SUPFAM" id="SSF141868">
    <property type="entry name" value="EAL domain-like"/>
    <property type="match status" value="1"/>
</dbReference>
<dbReference type="PANTHER" id="PTHR33121">
    <property type="entry name" value="CYCLIC DI-GMP PHOSPHODIESTERASE PDEF"/>
    <property type="match status" value="1"/>
</dbReference>
<dbReference type="CDD" id="cd01948">
    <property type="entry name" value="EAL"/>
    <property type="match status" value="1"/>
</dbReference>
<dbReference type="OrthoDB" id="9814202at2"/>